<feature type="compositionally biased region" description="Low complexity" evidence="5">
    <location>
        <begin position="455"/>
        <end position="480"/>
    </location>
</feature>
<dbReference type="EMBL" id="JBHSPB010000012">
    <property type="protein sequence ID" value="MFC5722576.1"/>
    <property type="molecule type" value="Genomic_DNA"/>
</dbReference>
<evidence type="ECO:0000256" key="2">
    <source>
        <dbReference type="ARBA" id="ARBA00022692"/>
    </source>
</evidence>
<feature type="transmembrane region" description="Helical" evidence="6">
    <location>
        <begin position="309"/>
        <end position="327"/>
    </location>
</feature>
<feature type="transmembrane region" description="Helical" evidence="6">
    <location>
        <begin position="387"/>
        <end position="408"/>
    </location>
</feature>
<evidence type="ECO:0000256" key="4">
    <source>
        <dbReference type="ARBA" id="ARBA00023136"/>
    </source>
</evidence>
<dbReference type="PANTHER" id="PTHR39157:SF1">
    <property type="entry name" value="DOXX FAMILY PROTEIN"/>
    <property type="match status" value="1"/>
</dbReference>
<reference evidence="8" key="1">
    <citation type="journal article" date="2019" name="Int. J. Syst. Evol. Microbiol.">
        <title>The Global Catalogue of Microorganisms (GCM) 10K type strain sequencing project: providing services to taxonomists for standard genome sequencing and annotation.</title>
        <authorList>
            <consortium name="The Broad Institute Genomics Platform"/>
            <consortium name="The Broad Institute Genome Sequencing Center for Infectious Disease"/>
            <person name="Wu L."/>
            <person name="Ma J."/>
        </authorList>
    </citation>
    <scope>NUCLEOTIDE SEQUENCE [LARGE SCALE GENOMIC DNA]</scope>
    <source>
        <strain evidence="8">CGMCC 4.7304</strain>
    </source>
</reference>
<proteinExistence type="predicted"/>
<feature type="region of interest" description="Disordered" evidence="5">
    <location>
        <begin position="410"/>
        <end position="557"/>
    </location>
</feature>
<feature type="compositionally biased region" description="Pro residues" evidence="5">
    <location>
        <begin position="430"/>
        <end position="439"/>
    </location>
</feature>
<feature type="transmembrane region" description="Helical" evidence="6">
    <location>
        <begin position="221"/>
        <end position="242"/>
    </location>
</feature>
<feature type="compositionally biased region" description="Polar residues" evidence="5">
    <location>
        <begin position="1"/>
        <end position="19"/>
    </location>
</feature>
<gene>
    <name evidence="7" type="ORF">ACFP1Z_20620</name>
</gene>
<protein>
    <submittedName>
        <fullName evidence="7">DoxX family membrane protein</fullName>
    </submittedName>
</protein>
<feature type="region of interest" description="Disordered" evidence="5">
    <location>
        <begin position="1"/>
        <end position="31"/>
    </location>
</feature>
<feature type="compositionally biased region" description="Pro residues" evidence="5">
    <location>
        <begin position="503"/>
        <end position="513"/>
    </location>
</feature>
<dbReference type="RefSeq" id="WP_390318134.1">
    <property type="nucleotide sequence ID" value="NZ_JBHSPB010000012.1"/>
</dbReference>
<dbReference type="Pfam" id="PF07681">
    <property type="entry name" value="DoxX"/>
    <property type="match status" value="1"/>
</dbReference>
<keyword evidence="4 6" id="KW-0472">Membrane</keyword>
<keyword evidence="3 6" id="KW-1133">Transmembrane helix</keyword>
<evidence type="ECO:0000313" key="8">
    <source>
        <dbReference type="Proteomes" id="UP001596083"/>
    </source>
</evidence>
<feature type="transmembrane region" description="Helical" evidence="6">
    <location>
        <begin position="284"/>
        <end position="302"/>
    </location>
</feature>
<dbReference type="PANTHER" id="PTHR39157">
    <property type="entry name" value="INTEGRAL MEMBRANE PROTEIN-RELATED"/>
    <property type="match status" value="1"/>
</dbReference>
<sequence>MSVDTRTPRTPTGGSSSGYDDQPALSTVKVPSDPAQIVVNHVSFRVQLARPPRAARRFAGIADTAQLPAVKGAAKRRPPVVWSGRTGPGDSAPTELLRAVRDSAPGRPPGADGPHGDVGSTQVLPRVRVDDPPAGVIGPRPPGAGELVDPVGPKAPGTQLLHGVSTAQSAYDEDRYHDGFEGPEGPEDGGEFEEFDEDGARRERQGGESVRHAYYPGRRMNLGVVLLPLRIFLGFASIYAGMGKLCDPVYFDGGKRGSMVAWLTSLHPWGLASPLRDFALGHPVGSGLTVAFLQVVVGVLTLVGLWQRLAAAIGVLLSVVLLVTVSWRAAPVYNAPDIIYLAAWSPLIIAGAPFYSVDGRLAGEAWRRLGPRAELWELRRRVLRRGAAMATVLIGLTLIAGATLGGAVRSSSTVRVPGPSDPPLNNQPGSPLPQRPGSPTPRGTQGNSVVPGTPRPTATSRHTAAPTATPTVPDAAHAPAGSTGSAERPGASQGVHTARPPHHPAAPAVPPHSPSGSSSSTGSSGGGSTGGTSGGASTGSGGGTSGGGGGALGGLLG</sequence>
<keyword evidence="8" id="KW-1185">Reference proteome</keyword>
<feature type="compositionally biased region" description="Polar residues" evidence="5">
    <location>
        <begin position="441"/>
        <end position="450"/>
    </location>
</feature>
<feature type="compositionally biased region" description="Gly residues" evidence="5">
    <location>
        <begin position="523"/>
        <end position="557"/>
    </location>
</feature>
<comment type="caution">
    <text evidence="7">The sequence shown here is derived from an EMBL/GenBank/DDBJ whole genome shotgun (WGS) entry which is preliminary data.</text>
</comment>
<organism evidence="7 8">
    <name type="scientific">Streptomyces gamaensis</name>
    <dbReference type="NCBI Taxonomy" id="1763542"/>
    <lineage>
        <taxon>Bacteria</taxon>
        <taxon>Bacillati</taxon>
        <taxon>Actinomycetota</taxon>
        <taxon>Actinomycetes</taxon>
        <taxon>Kitasatosporales</taxon>
        <taxon>Streptomycetaceae</taxon>
        <taxon>Streptomyces</taxon>
    </lineage>
</organism>
<evidence type="ECO:0000256" key="3">
    <source>
        <dbReference type="ARBA" id="ARBA00022989"/>
    </source>
</evidence>
<comment type="subcellular location">
    <subcellularLocation>
        <location evidence="1">Membrane</location>
        <topology evidence="1">Multi-pass membrane protein</topology>
    </subcellularLocation>
</comment>
<evidence type="ECO:0000256" key="5">
    <source>
        <dbReference type="SAM" id="MobiDB-lite"/>
    </source>
</evidence>
<feature type="transmembrane region" description="Helical" evidence="6">
    <location>
        <begin position="339"/>
        <end position="357"/>
    </location>
</feature>
<evidence type="ECO:0000256" key="6">
    <source>
        <dbReference type="SAM" id="Phobius"/>
    </source>
</evidence>
<feature type="region of interest" description="Disordered" evidence="5">
    <location>
        <begin position="179"/>
        <end position="208"/>
    </location>
</feature>
<dbReference type="Proteomes" id="UP001596083">
    <property type="component" value="Unassembled WGS sequence"/>
</dbReference>
<feature type="compositionally biased region" description="Acidic residues" evidence="5">
    <location>
        <begin position="184"/>
        <end position="197"/>
    </location>
</feature>
<keyword evidence="2 6" id="KW-0812">Transmembrane</keyword>
<evidence type="ECO:0000256" key="1">
    <source>
        <dbReference type="ARBA" id="ARBA00004141"/>
    </source>
</evidence>
<name>A0ABW0Z1I1_9ACTN</name>
<feature type="region of interest" description="Disordered" evidence="5">
    <location>
        <begin position="70"/>
        <end position="122"/>
    </location>
</feature>
<dbReference type="InterPro" id="IPR032808">
    <property type="entry name" value="DoxX"/>
</dbReference>
<accession>A0ABW0Z1I1</accession>
<evidence type="ECO:0000313" key="7">
    <source>
        <dbReference type="EMBL" id="MFC5722576.1"/>
    </source>
</evidence>
<feature type="compositionally biased region" description="Basic and acidic residues" evidence="5">
    <location>
        <begin position="198"/>
        <end position="208"/>
    </location>
</feature>